<dbReference type="EMBL" id="KB870805">
    <property type="protein sequence ID" value="EOA37314.1"/>
    <property type="molecule type" value="Genomic_DNA"/>
</dbReference>
<dbReference type="InterPro" id="IPR017451">
    <property type="entry name" value="F-box-assoc_interact_dom"/>
</dbReference>
<dbReference type="SMART" id="SM00256">
    <property type="entry name" value="FBOX"/>
    <property type="match status" value="1"/>
</dbReference>
<dbReference type="PANTHER" id="PTHR31111:SF65">
    <property type="entry name" value="F-BOX DOMAIN-CONTAINING PROTEIN"/>
    <property type="match status" value="1"/>
</dbReference>
<dbReference type="Pfam" id="PF08268">
    <property type="entry name" value="FBA_3"/>
    <property type="match status" value="1"/>
</dbReference>
<accession>R0I4U1</accession>
<dbReference type="Pfam" id="PF00646">
    <property type="entry name" value="F-box"/>
    <property type="match status" value="1"/>
</dbReference>
<proteinExistence type="predicted"/>
<dbReference type="Proteomes" id="UP000029121">
    <property type="component" value="Unassembled WGS sequence"/>
</dbReference>
<dbReference type="AlphaFoldDB" id="R0I4U1"/>
<dbReference type="InterPro" id="IPR013187">
    <property type="entry name" value="F-box-assoc_dom_typ3"/>
</dbReference>
<dbReference type="CDD" id="cd22157">
    <property type="entry name" value="F-box_AtFBW1-like"/>
    <property type="match status" value="1"/>
</dbReference>
<keyword evidence="3" id="KW-1185">Reference proteome</keyword>
<dbReference type="InterPro" id="IPR036047">
    <property type="entry name" value="F-box-like_dom_sf"/>
</dbReference>
<name>R0I4U1_9BRAS</name>
<reference evidence="3" key="1">
    <citation type="journal article" date="2013" name="Nat. Genet.">
        <title>The Capsella rubella genome and the genomic consequences of rapid mating system evolution.</title>
        <authorList>
            <person name="Slotte T."/>
            <person name="Hazzouri K.M."/>
            <person name="Agren J.A."/>
            <person name="Koenig D."/>
            <person name="Maumus F."/>
            <person name="Guo Y.L."/>
            <person name="Steige K."/>
            <person name="Platts A.E."/>
            <person name="Escobar J.S."/>
            <person name="Newman L.K."/>
            <person name="Wang W."/>
            <person name="Mandakova T."/>
            <person name="Vello E."/>
            <person name="Smith L.M."/>
            <person name="Henz S.R."/>
            <person name="Steffen J."/>
            <person name="Takuno S."/>
            <person name="Brandvain Y."/>
            <person name="Coop G."/>
            <person name="Andolfatto P."/>
            <person name="Hu T.T."/>
            <person name="Blanchette M."/>
            <person name="Clark R.M."/>
            <person name="Quesneville H."/>
            <person name="Nordborg M."/>
            <person name="Gaut B.S."/>
            <person name="Lysak M.A."/>
            <person name="Jenkins J."/>
            <person name="Grimwood J."/>
            <person name="Chapman J."/>
            <person name="Prochnik S."/>
            <person name="Shu S."/>
            <person name="Rokhsar D."/>
            <person name="Schmutz J."/>
            <person name="Weigel D."/>
            <person name="Wright S.I."/>
        </authorList>
    </citation>
    <scope>NUCLEOTIDE SEQUENCE [LARGE SCALE GENOMIC DNA]</scope>
    <source>
        <strain evidence="3">cv. Monte Gargano</strain>
    </source>
</reference>
<evidence type="ECO:0000259" key="1">
    <source>
        <dbReference type="SMART" id="SM00256"/>
    </source>
</evidence>
<gene>
    <name evidence="2" type="ORF">CARUB_v10010991mg</name>
</gene>
<feature type="domain" description="F-box" evidence="1">
    <location>
        <begin position="31"/>
        <end position="71"/>
    </location>
</feature>
<evidence type="ECO:0000313" key="2">
    <source>
        <dbReference type="EMBL" id="EOA37314.1"/>
    </source>
</evidence>
<dbReference type="PANTHER" id="PTHR31111">
    <property type="entry name" value="BNAA05G37150D PROTEIN-RELATED"/>
    <property type="match status" value="1"/>
</dbReference>
<dbReference type="eggNOG" id="ENOG502SNHU">
    <property type="taxonomic scope" value="Eukaryota"/>
</dbReference>
<evidence type="ECO:0000313" key="3">
    <source>
        <dbReference type="Proteomes" id="UP000029121"/>
    </source>
</evidence>
<dbReference type="InterPro" id="IPR001810">
    <property type="entry name" value="F-box_dom"/>
</dbReference>
<dbReference type="NCBIfam" id="TIGR01640">
    <property type="entry name" value="F_box_assoc_1"/>
    <property type="match status" value="1"/>
</dbReference>
<sequence length="368" mass="42781">MKNNMEQKFSEDLLIRPSSSSKLVRKHSVSIPVDLLIDILVRVPAKSVARFRCVSKLWGSILVRHDFTERFMSVASPRLLFISIDKGESFLFSSPQPQNPDDNSTLVATPCKSYPKYLSSEITDGINAQVVRGLVFLQRWRRKARKVFFGFDPISKQFKVLCMTWSRYGTPNTHRIMTLETRKRLWRTIQDPILPHDSVYGNICINGVLYYRAEFSDECSKMVCFDFRFEKFSLIEYDKDMEPQKRLDLFNYKGKLGAYEDMHFSSKGIFALWVLEDGGKHIWSKRICVLPPSCGNIVSHCYCVGMTSTGEVVFSPYAGYESNPFCIFYYNIERNTVTRIYIQGFEERLNCFNFVHTFLDQLDNIKVM</sequence>
<organism evidence="2 3">
    <name type="scientific">Capsella rubella</name>
    <dbReference type="NCBI Taxonomy" id="81985"/>
    <lineage>
        <taxon>Eukaryota</taxon>
        <taxon>Viridiplantae</taxon>
        <taxon>Streptophyta</taxon>
        <taxon>Embryophyta</taxon>
        <taxon>Tracheophyta</taxon>
        <taxon>Spermatophyta</taxon>
        <taxon>Magnoliopsida</taxon>
        <taxon>eudicotyledons</taxon>
        <taxon>Gunneridae</taxon>
        <taxon>Pentapetalae</taxon>
        <taxon>rosids</taxon>
        <taxon>malvids</taxon>
        <taxon>Brassicales</taxon>
        <taxon>Brassicaceae</taxon>
        <taxon>Camelineae</taxon>
        <taxon>Capsella</taxon>
    </lineage>
</organism>
<protein>
    <recommendedName>
        <fullName evidence="1">F-box domain-containing protein</fullName>
    </recommendedName>
</protein>
<dbReference type="SUPFAM" id="SSF81383">
    <property type="entry name" value="F-box domain"/>
    <property type="match status" value="1"/>
</dbReference>